<dbReference type="InterPro" id="IPR013087">
    <property type="entry name" value="Znf_C2H2_type"/>
</dbReference>
<dbReference type="Gene3D" id="3.30.160.60">
    <property type="entry name" value="Classic Zinc Finger"/>
    <property type="match status" value="2"/>
</dbReference>
<feature type="domain" description="C2H2-type" evidence="2">
    <location>
        <begin position="228"/>
        <end position="250"/>
    </location>
</feature>
<dbReference type="AlphaFoldDB" id="A0A0R3W649"/>
<dbReference type="EMBL" id="UYRS01018430">
    <property type="protein sequence ID" value="VDK35395.1"/>
    <property type="molecule type" value="Genomic_DNA"/>
</dbReference>
<dbReference type="SUPFAM" id="SSF57667">
    <property type="entry name" value="beta-beta-alpha zinc fingers"/>
    <property type="match status" value="2"/>
</dbReference>
<dbReference type="Pfam" id="PF12874">
    <property type="entry name" value="zf-met"/>
    <property type="match status" value="1"/>
</dbReference>
<accession>A0A0R3W649</accession>
<dbReference type="WBParaSite" id="TASK_0000564401-mRNA-1">
    <property type="protein sequence ID" value="TASK_0000564401-mRNA-1"/>
    <property type="gene ID" value="TASK_0000564401"/>
</dbReference>
<proteinExistence type="predicted"/>
<evidence type="ECO:0000256" key="1">
    <source>
        <dbReference type="SAM" id="MobiDB-lite"/>
    </source>
</evidence>
<dbReference type="InterPro" id="IPR036236">
    <property type="entry name" value="Znf_C2H2_sf"/>
</dbReference>
<protein>
    <submittedName>
        <fullName evidence="5">C2H2-type domain-containing protein</fullName>
    </submittedName>
</protein>
<dbReference type="Proteomes" id="UP000282613">
    <property type="component" value="Unassembled WGS sequence"/>
</dbReference>
<dbReference type="SMART" id="SM00355">
    <property type="entry name" value="ZnF_C2H2"/>
    <property type="match status" value="3"/>
</dbReference>
<feature type="compositionally biased region" description="Basic and acidic residues" evidence="1">
    <location>
        <begin position="90"/>
        <end position="102"/>
    </location>
</feature>
<evidence type="ECO:0000313" key="3">
    <source>
        <dbReference type="EMBL" id="VDK35395.1"/>
    </source>
</evidence>
<sequence length="383" mass="41258">MAMKSTSNTTNSCFFCNKVFDDNRELWEHITSGTCDSGTKAEPVQLSAPQSGPSVPTLPKSVAQTGPDLKLKYLSTKDDIVSGQNSSPDARGHENSPMRETKPFIQPPLPPVAPRSSVPSDPTLKNVERVFQGLSMESGPSPSINGNSANLARMMPQINEGRAAAESPRLSSPLSAPSFSGPTAFPAATDFPRSSNLSVNKDVPCKTALSKSETLAPVPNNISSKWKCTLCDIEFLDKSAMVNHVKSQEHEARIQVLKQPTGDRPLATLPQCQNTSPDSSPKDELAEIVRQVVAEELPALLRSELRKIFNAALKEPLKESASNGSAASRSPLNMDPDAWYISMQGNSIRCTICDCPITSPANLSIHVDGKKHKANCAKLRNVN</sequence>
<dbReference type="OrthoDB" id="6284515at2759"/>
<feature type="compositionally biased region" description="Low complexity" evidence="1">
    <location>
        <begin position="164"/>
        <end position="181"/>
    </location>
</feature>
<evidence type="ECO:0000259" key="2">
    <source>
        <dbReference type="PROSITE" id="PS00028"/>
    </source>
</evidence>
<reference evidence="3 4" key="2">
    <citation type="submission" date="2018-11" db="EMBL/GenBank/DDBJ databases">
        <authorList>
            <consortium name="Pathogen Informatics"/>
        </authorList>
    </citation>
    <scope>NUCLEOTIDE SEQUENCE [LARGE SCALE GENOMIC DNA]</scope>
</reference>
<feature type="region of interest" description="Disordered" evidence="1">
    <location>
        <begin position="79"/>
        <end position="123"/>
    </location>
</feature>
<feature type="region of interest" description="Disordered" evidence="1">
    <location>
        <begin position="34"/>
        <end position="60"/>
    </location>
</feature>
<feature type="compositionally biased region" description="Polar residues" evidence="1">
    <location>
        <begin position="270"/>
        <end position="279"/>
    </location>
</feature>
<dbReference type="GO" id="GO:0003676">
    <property type="term" value="F:nucleic acid binding"/>
    <property type="evidence" value="ECO:0007669"/>
    <property type="project" value="InterPro"/>
</dbReference>
<dbReference type="PROSITE" id="PS00028">
    <property type="entry name" value="ZINC_FINGER_C2H2_1"/>
    <property type="match status" value="1"/>
</dbReference>
<dbReference type="PANTHER" id="PTHR47487">
    <property type="entry name" value="OS06G0651300 PROTEIN-RELATED"/>
    <property type="match status" value="1"/>
</dbReference>
<dbReference type="SMART" id="SM00451">
    <property type="entry name" value="ZnF_U1"/>
    <property type="match status" value="2"/>
</dbReference>
<feature type="region of interest" description="Disordered" evidence="1">
    <location>
        <begin position="162"/>
        <end position="181"/>
    </location>
</feature>
<evidence type="ECO:0000313" key="5">
    <source>
        <dbReference type="WBParaSite" id="TASK_0000564401-mRNA-1"/>
    </source>
</evidence>
<reference evidence="5" key="1">
    <citation type="submission" date="2017-02" db="UniProtKB">
        <authorList>
            <consortium name="WormBaseParasite"/>
        </authorList>
    </citation>
    <scope>IDENTIFICATION</scope>
</reference>
<dbReference type="PANTHER" id="PTHR47487:SF8">
    <property type="entry name" value="OS08G0270900 PROTEIN"/>
    <property type="match status" value="1"/>
</dbReference>
<gene>
    <name evidence="3" type="ORF">TASK_LOCUS5645</name>
</gene>
<evidence type="ECO:0000313" key="4">
    <source>
        <dbReference type="Proteomes" id="UP000282613"/>
    </source>
</evidence>
<organism evidence="5">
    <name type="scientific">Taenia asiatica</name>
    <name type="common">Asian tapeworm</name>
    <dbReference type="NCBI Taxonomy" id="60517"/>
    <lineage>
        <taxon>Eukaryota</taxon>
        <taxon>Metazoa</taxon>
        <taxon>Spiralia</taxon>
        <taxon>Lophotrochozoa</taxon>
        <taxon>Platyhelminthes</taxon>
        <taxon>Cestoda</taxon>
        <taxon>Eucestoda</taxon>
        <taxon>Cyclophyllidea</taxon>
        <taxon>Taeniidae</taxon>
        <taxon>Taenia</taxon>
    </lineage>
</organism>
<keyword evidence="4" id="KW-1185">Reference proteome</keyword>
<dbReference type="InterPro" id="IPR003604">
    <property type="entry name" value="Matrin/U1-like-C_Znf_C2H2"/>
</dbReference>
<name>A0A0R3W649_TAEAS</name>
<dbReference type="GO" id="GO:0008270">
    <property type="term" value="F:zinc ion binding"/>
    <property type="evidence" value="ECO:0007669"/>
    <property type="project" value="InterPro"/>
</dbReference>
<feature type="region of interest" description="Disordered" evidence="1">
    <location>
        <begin position="263"/>
        <end position="282"/>
    </location>
</feature>